<evidence type="ECO:0000256" key="1">
    <source>
        <dbReference type="ARBA" id="ARBA00010541"/>
    </source>
</evidence>
<evidence type="ECO:0000256" key="2">
    <source>
        <dbReference type="ARBA" id="ARBA00022670"/>
    </source>
</evidence>
<dbReference type="SMART" id="SM00228">
    <property type="entry name" value="PDZ"/>
    <property type="match status" value="2"/>
</dbReference>
<proteinExistence type="inferred from homology"/>
<evidence type="ECO:0000259" key="5">
    <source>
        <dbReference type="PROSITE" id="PS50106"/>
    </source>
</evidence>
<organism evidence="6 7">
    <name type="scientific">Geothrix rubra</name>
    <dbReference type="NCBI Taxonomy" id="2927977"/>
    <lineage>
        <taxon>Bacteria</taxon>
        <taxon>Pseudomonadati</taxon>
        <taxon>Acidobacteriota</taxon>
        <taxon>Holophagae</taxon>
        <taxon>Holophagales</taxon>
        <taxon>Holophagaceae</taxon>
        <taxon>Geothrix</taxon>
    </lineage>
</organism>
<keyword evidence="7" id="KW-1185">Reference proteome</keyword>
<gene>
    <name evidence="6" type="ORF">GETHPA_14970</name>
</gene>
<feature type="compositionally biased region" description="Basic and acidic residues" evidence="4">
    <location>
        <begin position="388"/>
        <end position="407"/>
    </location>
</feature>
<keyword evidence="3" id="KW-0378">Hydrolase</keyword>
<dbReference type="RefSeq" id="WP_285724201.1">
    <property type="nucleotide sequence ID" value="NZ_BSDD01000002.1"/>
</dbReference>
<dbReference type="SUPFAM" id="SSF50156">
    <property type="entry name" value="PDZ domain-like"/>
    <property type="match status" value="2"/>
</dbReference>
<dbReference type="InterPro" id="IPR009003">
    <property type="entry name" value="Peptidase_S1_PA"/>
</dbReference>
<comment type="similarity">
    <text evidence="1">Belongs to the peptidase S1C family.</text>
</comment>
<dbReference type="EMBL" id="BSDD01000002">
    <property type="protein sequence ID" value="GLH69964.1"/>
    <property type="molecule type" value="Genomic_DNA"/>
</dbReference>
<dbReference type="InterPro" id="IPR001940">
    <property type="entry name" value="Peptidase_S1C"/>
</dbReference>
<comment type="caution">
    <text evidence="6">The sequence shown here is derived from an EMBL/GenBank/DDBJ whole genome shotgun (WGS) entry which is preliminary data.</text>
</comment>
<accession>A0ABQ5Q634</accession>
<evidence type="ECO:0000313" key="6">
    <source>
        <dbReference type="EMBL" id="GLH69964.1"/>
    </source>
</evidence>
<dbReference type="PRINTS" id="PR00834">
    <property type="entry name" value="PROTEASES2C"/>
</dbReference>
<dbReference type="Gene3D" id="2.40.10.120">
    <property type="match status" value="1"/>
</dbReference>
<dbReference type="SUPFAM" id="SSF50494">
    <property type="entry name" value="Trypsin-like serine proteases"/>
    <property type="match status" value="1"/>
</dbReference>
<dbReference type="Pfam" id="PF13180">
    <property type="entry name" value="PDZ_2"/>
    <property type="match status" value="2"/>
</dbReference>
<dbReference type="InterPro" id="IPR001478">
    <property type="entry name" value="PDZ"/>
</dbReference>
<evidence type="ECO:0000256" key="4">
    <source>
        <dbReference type="SAM" id="MobiDB-lite"/>
    </source>
</evidence>
<dbReference type="Gene3D" id="2.30.42.10">
    <property type="match status" value="2"/>
</dbReference>
<dbReference type="PANTHER" id="PTHR22939:SF129">
    <property type="entry name" value="SERINE PROTEASE HTRA2, MITOCHONDRIAL"/>
    <property type="match status" value="1"/>
</dbReference>
<name>A0ABQ5Q634_9BACT</name>
<keyword evidence="2" id="KW-0645">Protease</keyword>
<dbReference type="PANTHER" id="PTHR22939">
    <property type="entry name" value="SERINE PROTEASE FAMILY S1C HTRA-RELATED"/>
    <property type="match status" value="1"/>
</dbReference>
<evidence type="ECO:0000313" key="7">
    <source>
        <dbReference type="Proteomes" id="UP001165089"/>
    </source>
</evidence>
<dbReference type="PROSITE" id="PS50106">
    <property type="entry name" value="PDZ"/>
    <property type="match status" value="1"/>
</dbReference>
<sequence length="509" mass="53407">MKRHVKQVLGLSAFAAVCMALGMGLSHGWVARAQEEKPVTVDPKGLDRMPPIAEVAEKLNPTVVAITNTSFVRQRQPGNPFGGGDDFFDFFFGPGGPGHPRVPRGGGDSEQRAVSGGSGVIISPDGEILTNYHVVASMGEPGNALEVKTVDGRTFKGTVLGKDKELDVALVKIDATHLPFAKLGDSDSLKIGEWVVAIGNPLGLEHTVTQGIISAKGRNLDGGVSTFLQTDAAINRGNSGGPLLNLRGEVVGINTAINPAGQNIGFAVPISMVNRILKDLRAGKPVSRGYLGVTPQELDSVFQEALGVKQGVLVGSVERGQPADKAGLQHQDVITSVDGQAVKNPDDLVSAISSRRAGDTVKLGVIRKGKAMTLSVVLGDRKAIEELRRGESGRGEEGESGGTDREGSSTFSLQKAYGFQVGALDPVNRHQFGIAEDRKGVVVVSVDPRSPAADRNLQVGMIITEAAGQPVTSVADFMAAARKATGRPLLLYIQAPQGSQRLTLAIPPR</sequence>
<feature type="region of interest" description="Disordered" evidence="4">
    <location>
        <begin position="388"/>
        <end position="409"/>
    </location>
</feature>
<dbReference type="Pfam" id="PF13365">
    <property type="entry name" value="Trypsin_2"/>
    <property type="match status" value="1"/>
</dbReference>
<evidence type="ECO:0000256" key="3">
    <source>
        <dbReference type="ARBA" id="ARBA00022801"/>
    </source>
</evidence>
<dbReference type="InterPro" id="IPR036034">
    <property type="entry name" value="PDZ_sf"/>
</dbReference>
<dbReference type="Proteomes" id="UP001165089">
    <property type="component" value="Unassembled WGS sequence"/>
</dbReference>
<feature type="domain" description="PDZ" evidence="5">
    <location>
        <begin position="287"/>
        <end position="369"/>
    </location>
</feature>
<protein>
    <submittedName>
        <fullName evidence="6">Peptidase</fullName>
    </submittedName>
</protein>
<reference evidence="6 7" key="1">
    <citation type="journal article" date="2023" name="Antonie Van Leeuwenhoek">
        <title>Mesoterricola silvestris gen. nov., sp. nov., Mesoterricola sediminis sp. nov., Geothrix oryzae sp. nov., Geothrix edaphica sp. nov., Geothrix rubra sp. nov., and Geothrix limicola sp. nov., six novel members of Acidobacteriota isolated from soils.</title>
        <authorList>
            <person name="Itoh H."/>
            <person name="Sugisawa Y."/>
            <person name="Mise K."/>
            <person name="Xu Z."/>
            <person name="Kuniyasu M."/>
            <person name="Ushijima N."/>
            <person name="Kawano K."/>
            <person name="Kobayashi E."/>
            <person name="Shiratori Y."/>
            <person name="Masuda Y."/>
            <person name="Senoo K."/>
        </authorList>
    </citation>
    <scope>NUCLEOTIDE SEQUENCE [LARGE SCALE GENOMIC DNA]</scope>
    <source>
        <strain evidence="6 7">Red803</strain>
    </source>
</reference>